<dbReference type="SUPFAM" id="SSF51735">
    <property type="entry name" value="NAD(P)-binding Rossmann-fold domains"/>
    <property type="match status" value="1"/>
</dbReference>
<dbReference type="EMBL" id="VDUY01000006">
    <property type="protein sequence ID" value="TXL64170.1"/>
    <property type="molecule type" value="Genomic_DNA"/>
</dbReference>
<evidence type="ECO:0000256" key="2">
    <source>
        <dbReference type="ARBA" id="ARBA00023002"/>
    </source>
</evidence>
<dbReference type="PRINTS" id="PR00080">
    <property type="entry name" value="SDRFAMILY"/>
</dbReference>
<dbReference type="InterPro" id="IPR036291">
    <property type="entry name" value="NAD(P)-bd_dom_sf"/>
</dbReference>
<dbReference type="PRINTS" id="PR00081">
    <property type="entry name" value="GDHRDH"/>
</dbReference>
<dbReference type="InterPro" id="IPR020904">
    <property type="entry name" value="Sc_DH/Rdtase_CS"/>
</dbReference>
<dbReference type="Gene3D" id="3.40.50.720">
    <property type="entry name" value="NAD(P)-binding Rossmann-like Domain"/>
    <property type="match status" value="1"/>
</dbReference>
<gene>
    <name evidence="4" type="ORF">FHP08_14605</name>
</gene>
<dbReference type="InterPro" id="IPR002347">
    <property type="entry name" value="SDR_fam"/>
</dbReference>
<comment type="caution">
    <text evidence="4">The sequence shown here is derived from an EMBL/GenBank/DDBJ whole genome shotgun (WGS) entry which is preliminary data.</text>
</comment>
<dbReference type="Proteomes" id="UP000321548">
    <property type="component" value="Unassembled WGS sequence"/>
</dbReference>
<dbReference type="PANTHER" id="PTHR44196:SF1">
    <property type="entry name" value="DEHYDROGENASE_REDUCTASE SDR FAMILY MEMBER 7B"/>
    <property type="match status" value="1"/>
</dbReference>
<dbReference type="RefSeq" id="WP_147705231.1">
    <property type="nucleotide sequence ID" value="NZ_VDUY01000006.1"/>
</dbReference>
<dbReference type="Pfam" id="PF00106">
    <property type="entry name" value="adh_short"/>
    <property type="match status" value="1"/>
</dbReference>
<dbReference type="GO" id="GO:0016491">
    <property type="term" value="F:oxidoreductase activity"/>
    <property type="evidence" value="ECO:0007669"/>
    <property type="project" value="UniProtKB-KW"/>
</dbReference>
<accession>A0A5C8NQZ0</accession>
<organism evidence="4 5">
    <name type="scientific">Zeimonas arvi</name>
    <dbReference type="NCBI Taxonomy" id="2498847"/>
    <lineage>
        <taxon>Bacteria</taxon>
        <taxon>Pseudomonadati</taxon>
        <taxon>Pseudomonadota</taxon>
        <taxon>Betaproteobacteria</taxon>
        <taxon>Burkholderiales</taxon>
        <taxon>Burkholderiaceae</taxon>
        <taxon>Zeimonas</taxon>
    </lineage>
</organism>
<evidence type="ECO:0000256" key="3">
    <source>
        <dbReference type="RuleBase" id="RU000363"/>
    </source>
</evidence>
<keyword evidence="2" id="KW-0560">Oxidoreductase</keyword>
<name>A0A5C8NQZ0_9BURK</name>
<dbReference type="OrthoDB" id="9797538at2"/>
<evidence type="ECO:0000256" key="1">
    <source>
        <dbReference type="ARBA" id="ARBA00006484"/>
    </source>
</evidence>
<evidence type="ECO:0000313" key="4">
    <source>
        <dbReference type="EMBL" id="TXL64170.1"/>
    </source>
</evidence>
<protein>
    <submittedName>
        <fullName evidence="4">SDR family oxidoreductase</fullName>
    </submittedName>
</protein>
<reference evidence="4 5" key="1">
    <citation type="submission" date="2019-06" db="EMBL/GenBank/DDBJ databases">
        <title>Quisquiliibacterium sp. nov., isolated from a maize field.</title>
        <authorList>
            <person name="Lin S.-Y."/>
            <person name="Tsai C.-F."/>
            <person name="Young C.-C."/>
        </authorList>
    </citation>
    <scope>NUCLEOTIDE SEQUENCE [LARGE SCALE GENOMIC DNA]</scope>
    <source>
        <strain evidence="4 5">CC-CFT501</strain>
    </source>
</reference>
<dbReference type="NCBIfam" id="NF005437">
    <property type="entry name" value="PRK07024.1"/>
    <property type="match status" value="1"/>
</dbReference>
<dbReference type="PANTHER" id="PTHR44196">
    <property type="entry name" value="DEHYDROGENASE/REDUCTASE SDR FAMILY MEMBER 7B"/>
    <property type="match status" value="1"/>
</dbReference>
<sequence>MSAAGSAPAVFVTGASSGLGAALAVAYARRHPAVRLGLLGRRESALAEVAEAVAQASGGRASAIALAADVTDSRALADAAARFMAEAGAPDVVVANAGISAGTLTGEPADAEVFRRIVQTNLIALPDTFAPFIAPMRARGSGALVGIASVAGIRGLPGASAYSASKAAAISYMESLRVELRGSGLRAITIAPGYIRTPMTAGNRYPMPFLTDADVFARKAVRAIEAGRGFVVIPWQMRIVAGLLRGLPNAVFDRLFARAPRKARVGAAD</sequence>
<dbReference type="AlphaFoldDB" id="A0A5C8NQZ0"/>
<keyword evidence="5" id="KW-1185">Reference proteome</keyword>
<comment type="similarity">
    <text evidence="1 3">Belongs to the short-chain dehydrogenases/reductases (SDR) family.</text>
</comment>
<dbReference type="GO" id="GO:0016020">
    <property type="term" value="C:membrane"/>
    <property type="evidence" value="ECO:0007669"/>
    <property type="project" value="TreeGrafter"/>
</dbReference>
<proteinExistence type="inferred from homology"/>
<dbReference type="PROSITE" id="PS00061">
    <property type="entry name" value="ADH_SHORT"/>
    <property type="match status" value="1"/>
</dbReference>
<evidence type="ECO:0000313" key="5">
    <source>
        <dbReference type="Proteomes" id="UP000321548"/>
    </source>
</evidence>